<evidence type="ECO:0000256" key="7">
    <source>
        <dbReference type="SAM" id="Phobius"/>
    </source>
</evidence>
<dbReference type="GO" id="GO:0005886">
    <property type="term" value="C:plasma membrane"/>
    <property type="evidence" value="ECO:0007669"/>
    <property type="project" value="UniProtKB-SubCell"/>
</dbReference>
<comment type="similarity">
    <text evidence="2">Belongs to the UPF0702 family.</text>
</comment>
<evidence type="ECO:0000256" key="6">
    <source>
        <dbReference type="ARBA" id="ARBA00023136"/>
    </source>
</evidence>
<evidence type="ECO:0000256" key="4">
    <source>
        <dbReference type="ARBA" id="ARBA00022692"/>
    </source>
</evidence>
<feature type="transmembrane region" description="Helical" evidence="7">
    <location>
        <begin position="6"/>
        <end position="26"/>
    </location>
</feature>
<dbReference type="Proteomes" id="UP000239706">
    <property type="component" value="Unassembled WGS sequence"/>
</dbReference>
<dbReference type="PANTHER" id="PTHR34582">
    <property type="entry name" value="UPF0702 TRANSMEMBRANE PROTEIN YCAP"/>
    <property type="match status" value="1"/>
</dbReference>
<dbReference type="OrthoDB" id="1682423at2"/>
<proteinExistence type="inferred from homology"/>
<evidence type="ECO:0000313" key="10">
    <source>
        <dbReference type="Proteomes" id="UP000239706"/>
    </source>
</evidence>
<evidence type="ECO:0000256" key="5">
    <source>
        <dbReference type="ARBA" id="ARBA00022989"/>
    </source>
</evidence>
<evidence type="ECO:0000256" key="3">
    <source>
        <dbReference type="ARBA" id="ARBA00022475"/>
    </source>
</evidence>
<feature type="transmembrane region" description="Helical" evidence="7">
    <location>
        <begin position="38"/>
        <end position="56"/>
    </location>
</feature>
<keyword evidence="3" id="KW-1003">Cell membrane</keyword>
<evidence type="ECO:0000259" key="8">
    <source>
        <dbReference type="Pfam" id="PF04239"/>
    </source>
</evidence>
<keyword evidence="5 7" id="KW-1133">Transmembrane helix</keyword>
<feature type="domain" description="YetF C-terminal" evidence="8">
    <location>
        <begin position="82"/>
        <end position="214"/>
    </location>
</feature>
<reference evidence="9 10" key="1">
    <citation type="submission" date="2018-03" db="EMBL/GenBank/DDBJ databases">
        <title>Genome sequence of Clostridium liquoris DSM 100320.</title>
        <authorList>
            <person name="Poehlein A."/>
            <person name="Daniel R."/>
        </authorList>
    </citation>
    <scope>NUCLEOTIDE SEQUENCE [LARGE SCALE GENOMIC DNA]</scope>
    <source>
        <strain evidence="9 10">DSM 100320</strain>
    </source>
</reference>
<keyword evidence="10" id="KW-1185">Reference proteome</keyword>
<dbReference type="Pfam" id="PF07870">
    <property type="entry name" value="DUF1657"/>
    <property type="match status" value="1"/>
</dbReference>
<keyword evidence="4 7" id="KW-0812">Transmembrane</keyword>
<dbReference type="InterPro" id="IPR007353">
    <property type="entry name" value="DUF421"/>
</dbReference>
<gene>
    <name evidence="9" type="ORF">CLLI_23550</name>
</gene>
<evidence type="ECO:0000256" key="2">
    <source>
        <dbReference type="ARBA" id="ARBA00006448"/>
    </source>
</evidence>
<accession>A0A2T0B1T4</accession>
<dbReference type="Gene3D" id="3.30.240.20">
    <property type="entry name" value="bsu07140 like domains"/>
    <property type="match status" value="2"/>
</dbReference>
<dbReference type="InterPro" id="IPR023090">
    <property type="entry name" value="UPF0702_alpha/beta_dom_sf"/>
</dbReference>
<dbReference type="InterPro" id="IPR012452">
    <property type="entry name" value="DUF1657"/>
</dbReference>
<dbReference type="Pfam" id="PF04239">
    <property type="entry name" value="DUF421"/>
    <property type="match status" value="1"/>
</dbReference>
<name>A0A2T0B1T4_9CLOT</name>
<dbReference type="PANTHER" id="PTHR34582:SF7">
    <property type="entry name" value="UPF0702 TRANSMEMBRANE PROTEIN YDFS"/>
    <property type="match status" value="1"/>
</dbReference>
<organism evidence="9 10">
    <name type="scientific">Clostridium liquoris</name>
    <dbReference type="NCBI Taxonomy" id="1289519"/>
    <lineage>
        <taxon>Bacteria</taxon>
        <taxon>Bacillati</taxon>
        <taxon>Bacillota</taxon>
        <taxon>Clostridia</taxon>
        <taxon>Eubacteriales</taxon>
        <taxon>Clostridiaceae</taxon>
        <taxon>Clostridium</taxon>
    </lineage>
</organism>
<dbReference type="RefSeq" id="WP_106064403.1">
    <property type="nucleotide sequence ID" value="NZ_PVXO01000064.1"/>
</dbReference>
<evidence type="ECO:0000313" key="9">
    <source>
        <dbReference type="EMBL" id="PRR77442.1"/>
    </source>
</evidence>
<evidence type="ECO:0000256" key="1">
    <source>
        <dbReference type="ARBA" id="ARBA00004651"/>
    </source>
</evidence>
<comment type="subcellular location">
    <subcellularLocation>
        <location evidence="1">Cell membrane</location>
        <topology evidence="1">Multi-pass membrane protein</topology>
    </subcellularLocation>
</comment>
<sequence length="286" mass="32622">MQNWVMILLRTAVLFFVTLWIMRIIGERSVSRITPFKFVSYMVIAIIVSLISLGAITNIVFGFIALAVWIALSIALDYLSIKSKWVHDFINGRETILIKDGKIMENNLMHVRYSGEELLRELRSKNAFNLADVEFAVMESTGDINVLLKSDRKPITAKDLQRKVAPWSQPQTVILDGNILDDSLTDMGLDREWLKVQLSTSAVSLDNVFIGQVDSSGDLFIDLFDDSIEVAQPKVKEMLYASMSKVQADLLCFSLETEDMKTRRMYLNNANKLKKIMDKLEPYLLR</sequence>
<protein>
    <recommendedName>
        <fullName evidence="8">YetF C-terminal domain-containing protein</fullName>
    </recommendedName>
</protein>
<comment type="caution">
    <text evidence="9">The sequence shown here is derived from an EMBL/GenBank/DDBJ whole genome shotgun (WGS) entry which is preliminary data.</text>
</comment>
<dbReference type="AlphaFoldDB" id="A0A2T0B1T4"/>
<keyword evidence="6 7" id="KW-0472">Membrane</keyword>
<dbReference type="EMBL" id="PVXO01000064">
    <property type="protein sequence ID" value="PRR77442.1"/>
    <property type="molecule type" value="Genomic_DNA"/>
</dbReference>